<reference evidence="1" key="3">
    <citation type="submission" date="2016-05" db="EMBL/GenBank/DDBJ databases">
        <title>WGS assembly of Xenopus tropicalis.</title>
        <authorList>
            <person name="Sessions A."/>
            <person name="Jenkins J."/>
            <person name="Mitros T."/>
            <person name="Lyons J.T."/>
            <person name="Dichmann D.S."/>
            <person name="Robert J."/>
            <person name="Harland R.M."/>
            <person name="Rokhsar D.S."/>
        </authorList>
    </citation>
    <scope>NUCLEOTIDE SEQUENCE</scope>
    <source>
        <strain evidence="1">Nigerian</strain>
    </source>
</reference>
<name>A0A1B8Y7E0_XENTR</name>
<organism evidence="1">
    <name type="scientific">Xenopus tropicalis</name>
    <name type="common">Western clawed frog</name>
    <name type="synonym">Silurana tropicalis</name>
    <dbReference type="NCBI Taxonomy" id="8364"/>
    <lineage>
        <taxon>Eukaryota</taxon>
        <taxon>Metazoa</taxon>
        <taxon>Chordata</taxon>
        <taxon>Craniata</taxon>
        <taxon>Vertebrata</taxon>
        <taxon>Euteleostomi</taxon>
        <taxon>Amphibia</taxon>
        <taxon>Batrachia</taxon>
        <taxon>Anura</taxon>
        <taxon>Pipoidea</taxon>
        <taxon>Pipidae</taxon>
        <taxon>Xenopodinae</taxon>
        <taxon>Xenopus</taxon>
        <taxon>Silurana</taxon>
    </lineage>
</organism>
<sequence>MLRKPSSLGRKKDWAFDYNGIYRLVPSYQCLHRGQTRNRKIQRSKKRFRAQRMRRVYLRNRNWYYRKFRHQTLVIKILL</sequence>
<accession>A0A1B8Y7E0</accession>
<evidence type="ECO:0000313" key="1">
    <source>
        <dbReference type="EMBL" id="OCA18900.1"/>
    </source>
</evidence>
<dbReference type="AlphaFoldDB" id="A0A1B8Y7E0"/>
<protein>
    <submittedName>
        <fullName evidence="1">Uncharacterized protein</fullName>
    </submittedName>
</protein>
<reference evidence="1" key="1">
    <citation type="submission" date="2009-11" db="EMBL/GenBank/DDBJ databases">
        <authorList>
            <consortium name="US DOE Joint Genome Institute (JGI-PGF)"/>
            <person name="Ottilar R."/>
            <person name="Schmutz J."/>
            <person name="Salamov A."/>
            <person name="Cheng J.F."/>
            <person name="Lucas S."/>
            <person name="Pitluck S."/>
            <person name="Gundlach H."/>
            <person name="Guo Y."/>
            <person name="Haberer G."/>
            <person name="Nasrallah J."/>
            <person name="Mayer K.F.X."/>
            <person name="van de Peer Y."/>
            <person name="Weigel D."/>
            <person name="Grigoriev I.V."/>
        </authorList>
    </citation>
    <scope>NUCLEOTIDE SEQUENCE</scope>
    <source>
        <strain evidence="1">Nigerian</strain>
    </source>
</reference>
<gene>
    <name evidence="1" type="ORF">XENTR_v90030201mg</name>
</gene>
<dbReference type="EMBL" id="KV460398">
    <property type="protein sequence ID" value="OCA18900.1"/>
    <property type="molecule type" value="Genomic_DNA"/>
</dbReference>
<proteinExistence type="predicted"/>
<reference evidence="1" key="2">
    <citation type="journal article" date="2010" name="Science">
        <title>The genome of the Western clawed frog Xenopus tropicalis.</title>
        <authorList>
            <person name="Hellsten U."/>
            <person name="Harland R.M."/>
            <person name="Gilchrist M.J."/>
            <person name="Hendrix D."/>
            <person name="Jurka J."/>
            <person name="Kapitonov V."/>
            <person name="Ovcharenko I."/>
            <person name="Putnam N.H."/>
            <person name="Shu S."/>
            <person name="Taher L."/>
            <person name="Blitz I.L."/>
            <person name="Blumberg B."/>
            <person name="Dichmann D.S."/>
            <person name="Dubchak I."/>
            <person name="Amaya E."/>
            <person name="Detter J.C."/>
            <person name="Fletcher R."/>
            <person name="Gerhard D.S."/>
            <person name="Goodstein D."/>
            <person name="Graves T."/>
            <person name="Grigoriev I.V."/>
            <person name="Grimwood J."/>
            <person name="Kawashima T."/>
            <person name="Lindquist E."/>
            <person name="Lucas S.M."/>
            <person name="Mead P.E."/>
            <person name="Mitros T."/>
            <person name="Ogino H."/>
            <person name="Ohta Y."/>
            <person name="Poliakov A.V."/>
            <person name="Pollet N."/>
            <person name="Robert J."/>
            <person name="Salamov A."/>
            <person name="Sater A.K."/>
            <person name="Schmutz J."/>
            <person name="Terry A."/>
            <person name="Vize P.D."/>
            <person name="Warren W.C."/>
            <person name="Wells D."/>
            <person name="Wills A."/>
            <person name="Wilson R.K."/>
            <person name="Zimmerman L.B."/>
            <person name="Zorn A.M."/>
            <person name="Grainger R."/>
            <person name="Grammer T."/>
            <person name="Khokha M.K."/>
            <person name="Richardson P.M."/>
            <person name="Rokhsar D.S."/>
        </authorList>
    </citation>
    <scope>NUCLEOTIDE SEQUENCE [LARGE SCALE GENOMIC DNA]</scope>
    <source>
        <strain evidence="1">Nigerian</strain>
    </source>
</reference>